<evidence type="ECO:0000256" key="1">
    <source>
        <dbReference type="SAM" id="MobiDB-lite"/>
    </source>
</evidence>
<proteinExistence type="predicted"/>
<dbReference type="InterPro" id="IPR045372">
    <property type="entry name" value="YidB"/>
</dbReference>
<dbReference type="AlphaFoldDB" id="A0A5N8W300"/>
<organism evidence="2 3">
    <name type="scientific">Streptomyces phyllanthi</name>
    <dbReference type="NCBI Taxonomy" id="1803180"/>
    <lineage>
        <taxon>Bacteria</taxon>
        <taxon>Bacillati</taxon>
        <taxon>Actinomycetota</taxon>
        <taxon>Actinomycetes</taxon>
        <taxon>Kitasatosporales</taxon>
        <taxon>Streptomycetaceae</taxon>
        <taxon>Streptomyces</taxon>
    </lineage>
</organism>
<sequence length="139" mass="14232">MARNDLGSLLDGLLDQGGESDGPSGGALLGALLMALGDGSGGRDGNALSVLLDMLTEAGLAEEKESWIGAGENRPVTGAQILQALPEDTLKQVAEQTGVTPDRAATEISQVLPLTVDRLTPDGRIPSGSLEDAIRRQSA</sequence>
<dbReference type="OrthoDB" id="9795283at2"/>
<comment type="caution">
    <text evidence="2">The sequence shown here is derived from an EMBL/GenBank/DDBJ whole genome shotgun (WGS) entry which is preliminary data.</text>
</comment>
<dbReference type="Pfam" id="PF20159">
    <property type="entry name" value="YidB"/>
    <property type="match status" value="1"/>
</dbReference>
<dbReference type="InterPro" id="IPR027405">
    <property type="entry name" value="YidB-like"/>
</dbReference>
<accession>A0A5N8W300</accession>
<keyword evidence="3" id="KW-1185">Reference proteome</keyword>
<gene>
    <name evidence="2" type="ORF">FNH04_12380</name>
</gene>
<dbReference type="EMBL" id="VJZE01000064">
    <property type="protein sequence ID" value="MPY40674.1"/>
    <property type="molecule type" value="Genomic_DNA"/>
</dbReference>
<dbReference type="Proteomes" id="UP000326979">
    <property type="component" value="Unassembled WGS sequence"/>
</dbReference>
<name>A0A5N8W300_9ACTN</name>
<reference evidence="2 3" key="1">
    <citation type="submission" date="2019-07" db="EMBL/GenBank/DDBJ databases">
        <title>New species of Amycolatopsis and Streptomyces.</title>
        <authorList>
            <person name="Duangmal K."/>
            <person name="Teo W.F.A."/>
            <person name="Lipun K."/>
        </authorList>
    </citation>
    <scope>NUCLEOTIDE SEQUENCE [LARGE SCALE GENOMIC DNA]</scope>
    <source>
        <strain evidence="2 3">TISTR 2346</strain>
    </source>
</reference>
<dbReference type="Gene3D" id="1.10.10.690">
    <property type="entry name" value="YidB-like"/>
    <property type="match status" value="1"/>
</dbReference>
<evidence type="ECO:0000313" key="2">
    <source>
        <dbReference type="EMBL" id="MPY40674.1"/>
    </source>
</evidence>
<feature type="region of interest" description="Disordered" evidence="1">
    <location>
        <begin position="119"/>
        <end position="139"/>
    </location>
</feature>
<evidence type="ECO:0000313" key="3">
    <source>
        <dbReference type="Proteomes" id="UP000326979"/>
    </source>
</evidence>
<protein>
    <submittedName>
        <fullName evidence="2">DUF937 domain-containing protein</fullName>
    </submittedName>
</protein>
<dbReference type="SUPFAM" id="SSF140804">
    <property type="entry name" value="YidB-like"/>
    <property type="match status" value="1"/>
</dbReference>